<dbReference type="EMBL" id="OUUW01000008">
    <property type="protein sequence ID" value="SPP83893.1"/>
    <property type="molecule type" value="Genomic_DNA"/>
</dbReference>
<dbReference type="Proteomes" id="UP000268350">
    <property type="component" value="Unassembled WGS sequence"/>
</dbReference>
<sequence length="214" mass="24540">AAISSANNGQNTRSEKTVGQTNLMNVIKIFPSSNCGSGCDCDPLRSFRAYQYRNQPDQRSSSTRQSIVWLTLHWSALQLQFKGQARLKIGIKRVNYIAKIIATIKQTKPKVCPTKRTKRSWNGVQLKLDDSMVAKWKFPQCFPWIMPLERLNKNPQSQSVFIDASSWPAFAFHHTLFTQQLLQKKPSCCLLTHLHIYFCTILELPQNKSLKKIL</sequence>
<name>A0A3B0JSA9_DROGU</name>
<organism evidence="1 2">
    <name type="scientific">Drosophila guanche</name>
    <name type="common">Fruit fly</name>
    <dbReference type="NCBI Taxonomy" id="7266"/>
    <lineage>
        <taxon>Eukaryota</taxon>
        <taxon>Metazoa</taxon>
        <taxon>Ecdysozoa</taxon>
        <taxon>Arthropoda</taxon>
        <taxon>Hexapoda</taxon>
        <taxon>Insecta</taxon>
        <taxon>Pterygota</taxon>
        <taxon>Neoptera</taxon>
        <taxon>Endopterygota</taxon>
        <taxon>Diptera</taxon>
        <taxon>Brachycera</taxon>
        <taxon>Muscomorpha</taxon>
        <taxon>Ephydroidea</taxon>
        <taxon>Drosophilidae</taxon>
        <taxon>Drosophila</taxon>
        <taxon>Sophophora</taxon>
    </lineage>
</organism>
<accession>A0A3B0JSA9</accession>
<reference evidence="2" key="1">
    <citation type="submission" date="2018-01" db="EMBL/GenBank/DDBJ databases">
        <authorList>
            <person name="Alioto T."/>
            <person name="Alioto T."/>
        </authorList>
    </citation>
    <scope>NUCLEOTIDE SEQUENCE [LARGE SCALE GENOMIC DNA]</scope>
</reference>
<dbReference type="AlphaFoldDB" id="A0A3B0JSA9"/>
<feature type="non-terminal residue" evidence="1">
    <location>
        <position position="214"/>
    </location>
</feature>
<keyword evidence="2" id="KW-1185">Reference proteome</keyword>
<evidence type="ECO:0000313" key="1">
    <source>
        <dbReference type="EMBL" id="SPP83893.1"/>
    </source>
</evidence>
<evidence type="ECO:0000313" key="2">
    <source>
        <dbReference type="Proteomes" id="UP000268350"/>
    </source>
</evidence>
<gene>
    <name evidence="1" type="ORF">DGUA_6G016382</name>
</gene>
<protein>
    <submittedName>
        <fullName evidence="1">Uncharacterized protein</fullName>
    </submittedName>
</protein>
<feature type="non-terminal residue" evidence="1">
    <location>
        <position position="1"/>
    </location>
</feature>
<proteinExistence type="predicted"/>